<evidence type="ECO:0000256" key="1">
    <source>
        <dbReference type="SAM" id="MobiDB-lite"/>
    </source>
</evidence>
<dbReference type="Proteomes" id="UP000503349">
    <property type="component" value="Chromosome 3"/>
</dbReference>
<reference evidence="2 3" key="1">
    <citation type="submission" date="2019-02" db="EMBL/GenBank/DDBJ databases">
        <title>Opniocepnalus argus genome.</title>
        <authorList>
            <person name="Zhou C."/>
            <person name="Xiao S."/>
        </authorList>
    </citation>
    <scope>NUCLEOTIDE SEQUENCE [LARGE SCALE GENOMIC DNA]</scope>
    <source>
        <strain evidence="2">OARG1902GOOAL</strain>
        <tissue evidence="2">Muscle</tissue>
    </source>
</reference>
<name>A0A6G1PDD1_CHAAH</name>
<evidence type="ECO:0000313" key="3">
    <source>
        <dbReference type="Proteomes" id="UP000503349"/>
    </source>
</evidence>
<gene>
    <name evidence="2" type="ORF">EXN66_Car003806</name>
</gene>
<protein>
    <submittedName>
        <fullName evidence="2">Uncharacterized protein</fullName>
    </submittedName>
</protein>
<keyword evidence="3" id="KW-1185">Reference proteome</keyword>
<sequence>MCFEAVHPERQKGGSFKEADQSEVADTSKQFLSRSPPSDREVTVNPDESLLCHEAREEEKEEGSFSVCWPVGALGGGREVEVPEGAMWLSSVKIKQAPIKLILTCQ</sequence>
<proteinExistence type="predicted"/>
<dbReference type="AlphaFoldDB" id="A0A6G1PDD1"/>
<dbReference type="EMBL" id="CM015714">
    <property type="protein sequence ID" value="KAF3688134.1"/>
    <property type="molecule type" value="Genomic_DNA"/>
</dbReference>
<evidence type="ECO:0000313" key="2">
    <source>
        <dbReference type="EMBL" id="KAF3688134.1"/>
    </source>
</evidence>
<feature type="region of interest" description="Disordered" evidence="1">
    <location>
        <begin position="1"/>
        <end position="45"/>
    </location>
</feature>
<feature type="compositionally biased region" description="Basic and acidic residues" evidence="1">
    <location>
        <begin position="1"/>
        <end position="20"/>
    </location>
</feature>
<feature type="compositionally biased region" description="Polar residues" evidence="1">
    <location>
        <begin position="24"/>
        <end position="36"/>
    </location>
</feature>
<accession>A0A6G1PDD1</accession>
<organism evidence="2 3">
    <name type="scientific">Channa argus</name>
    <name type="common">Northern snakehead</name>
    <name type="synonym">Ophicephalus argus</name>
    <dbReference type="NCBI Taxonomy" id="215402"/>
    <lineage>
        <taxon>Eukaryota</taxon>
        <taxon>Metazoa</taxon>
        <taxon>Chordata</taxon>
        <taxon>Craniata</taxon>
        <taxon>Vertebrata</taxon>
        <taxon>Euteleostomi</taxon>
        <taxon>Actinopterygii</taxon>
        <taxon>Neopterygii</taxon>
        <taxon>Teleostei</taxon>
        <taxon>Neoteleostei</taxon>
        <taxon>Acanthomorphata</taxon>
        <taxon>Anabantaria</taxon>
        <taxon>Anabantiformes</taxon>
        <taxon>Channoidei</taxon>
        <taxon>Channidae</taxon>
        <taxon>Channa</taxon>
    </lineage>
</organism>
<reference evidence="3" key="2">
    <citation type="submission" date="2019-02" db="EMBL/GenBank/DDBJ databases">
        <title>Opniocepnalus argus Var Kimnra genome.</title>
        <authorList>
            <person name="Zhou C."/>
            <person name="Xiao S."/>
        </authorList>
    </citation>
    <scope>NUCLEOTIDE SEQUENCE [LARGE SCALE GENOMIC DNA]</scope>
</reference>